<dbReference type="PANTHER" id="PTHR43135:SF3">
    <property type="entry name" value="ALPHA-D-RIBOSE 1-METHYLPHOSPHONATE 5-TRIPHOSPHATE DIPHOSPHATASE"/>
    <property type="match status" value="1"/>
</dbReference>
<dbReference type="Gene3D" id="3.20.20.140">
    <property type="entry name" value="Metal-dependent hydrolases"/>
    <property type="match status" value="1"/>
</dbReference>
<dbReference type="InterPro" id="IPR051781">
    <property type="entry name" value="Metallo-dep_Hydrolase"/>
</dbReference>
<dbReference type="InterPro" id="IPR006680">
    <property type="entry name" value="Amidohydro-rel"/>
</dbReference>
<dbReference type="OrthoDB" id="9802793at2"/>
<proteinExistence type="predicted"/>
<dbReference type="Proteomes" id="UP000095662">
    <property type="component" value="Unassembled WGS sequence"/>
</dbReference>
<organism evidence="2 3">
    <name type="scientific">[Eubacterium] siraeum</name>
    <dbReference type="NCBI Taxonomy" id="39492"/>
    <lineage>
        <taxon>Bacteria</taxon>
        <taxon>Bacillati</taxon>
        <taxon>Bacillota</taxon>
        <taxon>Clostridia</taxon>
        <taxon>Eubacteriales</taxon>
        <taxon>Oscillospiraceae</taxon>
        <taxon>Oscillospiraceae incertae sedis</taxon>
    </lineage>
</organism>
<protein>
    <submittedName>
        <fullName evidence="2">Dihydroorotase</fullName>
        <ecNumber evidence="2">3.5.2.3</ecNumber>
    </submittedName>
</protein>
<dbReference type="Pfam" id="PF01979">
    <property type="entry name" value="Amidohydro_1"/>
    <property type="match status" value="1"/>
</dbReference>
<accession>A0A174Z793</accession>
<evidence type="ECO:0000259" key="1">
    <source>
        <dbReference type="Pfam" id="PF01979"/>
    </source>
</evidence>
<dbReference type="EMBL" id="CZBY01000002">
    <property type="protein sequence ID" value="CUQ81727.1"/>
    <property type="molecule type" value="Genomic_DNA"/>
</dbReference>
<dbReference type="EC" id="3.5.2.3" evidence="2"/>
<dbReference type="GO" id="GO:0004151">
    <property type="term" value="F:dihydroorotase activity"/>
    <property type="evidence" value="ECO:0007669"/>
    <property type="project" value="UniProtKB-EC"/>
</dbReference>
<dbReference type="AlphaFoldDB" id="A0A174Z793"/>
<dbReference type="CDD" id="cd01309">
    <property type="entry name" value="Met_dep_hydrolase_C"/>
    <property type="match status" value="1"/>
</dbReference>
<evidence type="ECO:0000313" key="2">
    <source>
        <dbReference type="EMBL" id="CUQ81727.1"/>
    </source>
</evidence>
<dbReference type="InterPro" id="IPR032466">
    <property type="entry name" value="Metal_Hydrolase"/>
</dbReference>
<dbReference type="STRING" id="39492.ERS852540_00331"/>
<sequence>MYIYNANVITMAEKNYENGFILIENDKIKAVGDMSQLKDFSPSDSDIDAKGRTAYPGFVDAHTHIGAWEDGLAFEGDDGNEDTDPSTPNLRAIDMINPLDHCFEEAAQAGVTSVVCGMGSANPIGGTFLAMKTAGSKRIDKRIIKNPVAVKFALGENPKNVYKDKDTAPVTRMATAAIIREQLFKARRYLDDMIDYESSAGTDDEGDRPEYDAKCEALMPLLKHEIPAHFHAHRADDIFTAIRLAKEFDIDYVVIHATEGHLIADELLEDNARTIVGPVISERCKPELRNHTIETAGVLNKAGVPMCICTDHPVVPEQYLPLSAGLAVRGGLDRNEALKAITIYPAQITGIADRVGSIEPGKDADIVIFSGDPLSVCDTPDMVIVNGTVI</sequence>
<dbReference type="InterPro" id="IPR011059">
    <property type="entry name" value="Metal-dep_hydrolase_composite"/>
</dbReference>
<reference evidence="2 3" key="1">
    <citation type="submission" date="2015-09" db="EMBL/GenBank/DDBJ databases">
        <authorList>
            <consortium name="Pathogen Informatics"/>
        </authorList>
    </citation>
    <scope>NUCLEOTIDE SEQUENCE [LARGE SCALE GENOMIC DNA]</scope>
    <source>
        <strain evidence="2 3">2789STDY5834928</strain>
    </source>
</reference>
<name>A0A174Z793_9FIRM</name>
<dbReference type="SUPFAM" id="SSF51338">
    <property type="entry name" value="Composite domain of metallo-dependent hydrolases"/>
    <property type="match status" value="1"/>
</dbReference>
<keyword evidence="2" id="KW-0378">Hydrolase</keyword>
<gene>
    <name evidence="2" type="primary">pyrC_1</name>
    <name evidence="2" type="ORF">ERS852540_00331</name>
</gene>
<feature type="domain" description="Amidohydrolase-related" evidence="1">
    <location>
        <begin position="54"/>
        <end position="389"/>
    </location>
</feature>
<dbReference type="SUPFAM" id="SSF51556">
    <property type="entry name" value="Metallo-dependent hydrolases"/>
    <property type="match status" value="1"/>
</dbReference>
<dbReference type="Gene3D" id="2.30.40.10">
    <property type="entry name" value="Urease, subunit C, domain 1"/>
    <property type="match status" value="1"/>
</dbReference>
<dbReference type="PANTHER" id="PTHR43135">
    <property type="entry name" value="ALPHA-D-RIBOSE 1-METHYLPHOSPHONATE 5-TRIPHOSPHATE DIPHOSPHATASE"/>
    <property type="match status" value="1"/>
</dbReference>
<evidence type="ECO:0000313" key="3">
    <source>
        <dbReference type="Proteomes" id="UP000095662"/>
    </source>
</evidence>